<dbReference type="AlphaFoldDB" id="A0A4Q2L5W0"/>
<dbReference type="RefSeq" id="WP_129519854.1">
    <property type="nucleotide sequence ID" value="NZ_SDPN01000006.1"/>
</dbReference>
<dbReference type="OrthoDB" id="3227375at2"/>
<accession>A0A4Q2L5W0</accession>
<dbReference type="InterPro" id="IPR046335">
    <property type="entry name" value="LacI/GalR-like_sensor"/>
</dbReference>
<evidence type="ECO:0000313" key="7">
    <source>
        <dbReference type="EMBL" id="RXZ72300.1"/>
    </source>
</evidence>
<feature type="region of interest" description="Disordered" evidence="4">
    <location>
        <begin position="314"/>
        <end position="356"/>
    </location>
</feature>
<gene>
    <name evidence="7" type="ORF">ESP51_05335</name>
</gene>
<protein>
    <submittedName>
        <fullName evidence="7">LacI family transcriptional regulator</fullName>
    </submittedName>
</protein>
<evidence type="ECO:0000256" key="4">
    <source>
        <dbReference type="SAM" id="MobiDB-lite"/>
    </source>
</evidence>
<dbReference type="Gene3D" id="3.40.50.2300">
    <property type="match status" value="2"/>
</dbReference>
<dbReference type="InterPro" id="IPR001387">
    <property type="entry name" value="Cro/C1-type_HTH"/>
</dbReference>
<dbReference type="CDD" id="cd01392">
    <property type="entry name" value="HTH_LacI"/>
    <property type="match status" value="1"/>
</dbReference>
<dbReference type="CDD" id="cd06296">
    <property type="entry name" value="PBP1_CatR-like"/>
    <property type="match status" value="1"/>
</dbReference>
<dbReference type="Proteomes" id="UP000293865">
    <property type="component" value="Unassembled WGS sequence"/>
</dbReference>
<evidence type="ECO:0000259" key="5">
    <source>
        <dbReference type="PROSITE" id="PS50932"/>
    </source>
</evidence>
<dbReference type="SUPFAM" id="SSF53822">
    <property type="entry name" value="Periplasmic binding protein-like I"/>
    <property type="match status" value="1"/>
</dbReference>
<reference evidence="7 8" key="1">
    <citation type="submission" date="2019-01" db="EMBL/GenBank/DDBJ databases">
        <title>Agromyces.</title>
        <authorList>
            <person name="Li J."/>
        </authorList>
    </citation>
    <scope>NUCLEOTIDE SEQUENCE [LARGE SCALE GENOMIC DNA]</scope>
    <source>
        <strain evidence="7 8">DSM 15934</strain>
    </source>
</reference>
<dbReference type="Pfam" id="PF13377">
    <property type="entry name" value="Peripla_BP_3"/>
    <property type="match status" value="1"/>
</dbReference>
<keyword evidence="8" id="KW-1185">Reference proteome</keyword>
<name>A0A4Q2L5W0_9MICO</name>
<dbReference type="Pfam" id="PF00356">
    <property type="entry name" value="LacI"/>
    <property type="match status" value="1"/>
</dbReference>
<evidence type="ECO:0000256" key="2">
    <source>
        <dbReference type="ARBA" id="ARBA00023125"/>
    </source>
</evidence>
<feature type="domain" description="HTH lacI-type" evidence="5">
    <location>
        <begin position="10"/>
        <end position="64"/>
    </location>
</feature>
<comment type="caution">
    <text evidence="7">The sequence shown here is derived from an EMBL/GenBank/DDBJ whole genome shotgun (WGS) entry which is preliminary data.</text>
</comment>
<dbReference type="EMBL" id="SDPN01000006">
    <property type="protein sequence ID" value="RXZ72300.1"/>
    <property type="molecule type" value="Genomic_DNA"/>
</dbReference>
<feature type="domain" description="HTH cro/C1-type" evidence="6">
    <location>
        <begin position="11"/>
        <end position="40"/>
    </location>
</feature>
<dbReference type="PROSITE" id="PS50943">
    <property type="entry name" value="HTH_CROC1"/>
    <property type="match status" value="1"/>
</dbReference>
<dbReference type="GO" id="GO:0000976">
    <property type="term" value="F:transcription cis-regulatory region binding"/>
    <property type="evidence" value="ECO:0007669"/>
    <property type="project" value="TreeGrafter"/>
</dbReference>
<dbReference type="Gene3D" id="1.10.260.40">
    <property type="entry name" value="lambda repressor-like DNA-binding domains"/>
    <property type="match status" value="1"/>
</dbReference>
<evidence type="ECO:0000256" key="3">
    <source>
        <dbReference type="ARBA" id="ARBA00023163"/>
    </source>
</evidence>
<dbReference type="PANTHER" id="PTHR30146">
    <property type="entry name" value="LACI-RELATED TRANSCRIPTIONAL REPRESSOR"/>
    <property type="match status" value="1"/>
</dbReference>
<dbReference type="InterPro" id="IPR010982">
    <property type="entry name" value="Lambda_DNA-bd_dom_sf"/>
</dbReference>
<evidence type="ECO:0000259" key="6">
    <source>
        <dbReference type="PROSITE" id="PS50943"/>
    </source>
</evidence>
<organism evidence="7 8">
    <name type="scientific">Agromyces albus</name>
    <dbReference type="NCBI Taxonomy" id="205332"/>
    <lineage>
        <taxon>Bacteria</taxon>
        <taxon>Bacillati</taxon>
        <taxon>Actinomycetota</taxon>
        <taxon>Actinomycetes</taxon>
        <taxon>Micrococcales</taxon>
        <taxon>Microbacteriaceae</taxon>
        <taxon>Agromyces</taxon>
    </lineage>
</organism>
<dbReference type="GO" id="GO:0003700">
    <property type="term" value="F:DNA-binding transcription factor activity"/>
    <property type="evidence" value="ECO:0007669"/>
    <property type="project" value="TreeGrafter"/>
</dbReference>
<evidence type="ECO:0000313" key="8">
    <source>
        <dbReference type="Proteomes" id="UP000293865"/>
    </source>
</evidence>
<dbReference type="PANTHER" id="PTHR30146:SF153">
    <property type="entry name" value="LACTOSE OPERON REPRESSOR"/>
    <property type="match status" value="1"/>
</dbReference>
<keyword evidence="1" id="KW-0805">Transcription regulation</keyword>
<evidence type="ECO:0000256" key="1">
    <source>
        <dbReference type="ARBA" id="ARBA00023015"/>
    </source>
</evidence>
<dbReference type="PROSITE" id="PS50932">
    <property type="entry name" value="HTH_LACI_2"/>
    <property type="match status" value="1"/>
</dbReference>
<dbReference type="InterPro" id="IPR000843">
    <property type="entry name" value="HTH_LacI"/>
</dbReference>
<keyword evidence="3" id="KW-0804">Transcription</keyword>
<keyword evidence="2" id="KW-0238">DNA-binding</keyword>
<proteinExistence type="predicted"/>
<dbReference type="SMART" id="SM00354">
    <property type="entry name" value="HTH_LACI"/>
    <property type="match status" value="1"/>
</dbReference>
<sequence>MESDVAGERVTLASVAEEAGVSLSTISKVLNGRADVSPPTRARVEQLLAERGYRRRGGRSESRAELIELVFHELDPIWSMELIGGVEQVAKEHGLSVVLTVSGSRHAPDPDWIEGVMRRRPVGVILVFSELAPEYRERLHSRAISFVIVDPAGDPSPDAPSVGSANWSGGLAATRHLIELGHTRIAAITGPEDMMCSLARVDGYRSAMNSAGLAIDPDWIRFGDFHVSGGRERARELLGRPDRPTAIFAGSDMQALGVMEAARERGIRVPEELSIVGYDDIPLARWLTPRLTTVHQPLRRMGEEAARLAIRLADERDEPAATGAGSGERGSAPTPRMDLATSLVVRESTAPPTAAS</sequence>
<dbReference type="InterPro" id="IPR028082">
    <property type="entry name" value="Peripla_BP_I"/>
</dbReference>
<dbReference type="SUPFAM" id="SSF47413">
    <property type="entry name" value="lambda repressor-like DNA-binding domains"/>
    <property type="match status" value="1"/>
</dbReference>